<comment type="subunit">
    <text evidence="3">Homodimer.</text>
</comment>
<name>A0A9W8ATX6_9FUNG</name>
<dbReference type="Proteomes" id="UP001150925">
    <property type="component" value="Unassembled WGS sequence"/>
</dbReference>
<dbReference type="InterPro" id="IPR005615">
    <property type="entry name" value="Glutathione_synthase"/>
</dbReference>
<keyword evidence="8 10" id="KW-0067">ATP-binding</keyword>
<proteinExistence type="inferred from homology"/>
<dbReference type="Gene3D" id="3.40.50.1760">
    <property type="entry name" value="Glutathione synthase, substrate-binding domain superfamily, eukaryotic"/>
    <property type="match status" value="1"/>
</dbReference>
<feature type="binding site" evidence="11">
    <location>
        <begin position="426"/>
        <end position="429"/>
    </location>
    <ligand>
        <name>ATP</name>
        <dbReference type="ChEBI" id="CHEBI:30616"/>
    </ligand>
</feature>
<reference evidence="14" key="1">
    <citation type="submission" date="2022-07" db="EMBL/GenBank/DDBJ databases">
        <title>Phylogenomic reconstructions and comparative analyses of Kickxellomycotina fungi.</title>
        <authorList>
            <person name="Reynolds N.K."/>
            <person name="Stajich J.E."/>
            <person name="Barry K."/>
            <person name="Grigoriev I.V."/>
            <person name="Crous P."/>
            <person name="Smith M.E."/>
        </authorList>
    </citation>
    <scope>NUCLEOTIDE SEQUENCE</scope>
    <source>
        <strain evidence="14">RSA 1196</strain>
    </source>
</reference>
<dbReference type="GO" id="GO:0043295">
    <property type="term" value="F:glutathione binding"/>
    <property type="evidence" value="ECO:0007669"/>
    <property type="project" value="UniProtKB-UniRule"/>
</dbReference>
<evidence type="ECO:0000256" key="2">
    <source>
        <dbReference type="ARBA" id="ARBA00010385"/>
    </source>
</evidence>
<feature type="binding site" evidence="12">
    <location>
        <position position="397"/>
    </location>
    <ligand>
        <name>Mg(2+)</name>
        <dbReference type="ChEBI" id="CHEBI:18420"/>
    </ligand>
</feature>
<dbReference type="Gene3D" id="1.10.1080.10">
    <property type="entry name" value="Glutathione Synthetase, Chain A, domain 3"/>
    <property type="match status" value="1"/>
</dbReference>
<evidence type="ECO:0000256" key="5">
    <source>
        <dbReference type="ARBA" id="ARBA00022684"/>
    </source>
</evidence>
<dbReference type="Gene3D" id="3.30.1490.80">
    <property type="match status" value="1"/>
</dbReference>
<sequence length="501" mass="56033">MTDFPTYPTDPQAVEVQAAADQAVDWALTHGLCMKPALPKATTSAELQQGTGLATHAPFALFPSPFPSDCFQHALTIQPYLNQLFHAIANDHAFLEEHLQHLTHVDDFTARLFRLYLETRPYAKRQPITLAFHRSDYLLHSGSETTETVPQRLALHQVEFNTISVSFSSLGNVVSNLHRYLWDQPTYRHQIQGPASLATRTKDALLPPNDCIQGLPEALGRAWELYGNPQAAILMIVQPGERNIFDQRFIEYALQRDYHVTVLRKTLAEVHDQAAVDPTTYALRIQGHEIAVAYYRSAYSPTDFRTEQDWQARALVEQSKAIKCPNVAYQLAGTKKIQEVLSRAGVLERFVQDPQVRMQIQQCFTGLYPLDQSPEGRQAYQLALAHPERFVMKPQREGGGNNVYGRDIPPVLQSLSEKDQAAYILMDLIQPPELHNVLVHQGKVQRGPVISELGIFGTWLSQGNRVILNKPAGHLLRTKVASSNEGGIAAGFGVIDSPLLI</sequence>
<evidence type="ECO:0000256" key="3">
    <source>
        <dbReference type="ARBA" id="ARBA00011738"/>
    </source>
</evidence>
<feature type="binding site" evidence="11">
    <location>
        <position position="404"/>
    </location>
    <ligand>
        <name>ATP</name>
        <dbReference type="ChEBI" id="CHEBI:30616"/>
    </ligand>
</feature>
<dbReference type="Pfam" id="PF03917">
    <property type="entry name" value="GSH_synth_ATP"/>
    <property type="match status" value="1"/>
</dbReference>
<protein>
    <recommendedName>
        <fullName evidence="10">Glutathione synthetase</fullName>
        <shortName evidence="10">GSH-S</shortName>
        <ecNumber evidence="10">6.3.2.3</ecNumber>
    </recommendedName>
</protein>
<feature type="binding site" evidence="11">
    <location>
        <position position="485"/>
    </location>
    <ligand>
        <name>ATP</name>
        <dbReference type="ChEBI" id="CHEBI:30616"/>
    </ligand>
</feature>
<dbReference type="PANTHER" id="PTHR11130:SF0">
    <property type="entry name" value="GLUTATHIONE SYNTHETASE"/>
    <property type="match status" value="1"/>
</dbReference>
<feature type="binding site" evidence="12">
    <location>
        <position position="161"/>
    </location>
    <ligand>
        <name>Mg(2+)</name>
        <dbReference type="ChEBI" id="CHEBI:18420"/>
    </ligand>
</feature>
<evidence type="ECO:0000256" key="7">
    <source>
        <dbReference type="ARBA" id="ARBA00022741"/>
    </source>
</evidence>
<keyword evidence="4 10" id="KW-0436">Ligase</keyword>
<keyword evidence="15" id="KW-1185">Reference proteome</keyword>
<dbReference type="GO" id="GO:0005829">
    <property type="term" value="C:cytosol"/>
    <property type="evidence" value="ECO:0007669"/>
    <property type="project" value="TreeGrafter"/>
</dbReference>
<feature type="binding site" evidence="12">
    <location>
        <position position="159"/>
    </location>
    <ligand>
        <name>Mg(2+)</name>
        <dbReference type="ChEBI" id="CHEBI:18420"/>
    </ligand>
</feature>
<evidence type="ECO:0000256" key="6">
    <source>
        <dbReference type="ARBA" id="ARBA00022723"/>
    </source>
</evidence>
<feature type="binding site" evidence="11">
    <location>
        <position position="159"/>
    </location>
    <ligand>
        <name>ATP</name>
        <dbReference type="ChEBI" id="CHEBI:30616"/>
    </ligand>
</feature>
<dbReference type="InterPro" id="IPR014042">
    <property type="entry name" value="Glutathione_synthase_a-hlx"/>
</dbReference>
<dbReference type="GO" id="GO:0004363">
    <property type="term" value="F:glutathione synthase activity"/>
    <property type="evidence" value="ECO:0007669"/>
    <property type="project" value="UniProtKB-UniRule"/>
</dbReference>
<dbReference type="Pfam" id="PF03199">
    <property type="entry name" value="GSH_synthase"/>
    <property type="match status" value="1"/>
</dbReference>
<dbReference type="SUPFAM" id="SSF56059">
    <property type="entry name" value="Glutathione synthetase ATP-binding domain-like"/>
    <property type="match status" value="1"/>
</dbReference>
<feature type="binding site" evidence="11">
    <location>
        <position position="134"/>
    </location>
    <ligand>
        <name>substrate</name>
    </ligand>
</feature>
<evidence type="ECO:0000256" key="10">
    <source>
        <dbReference type="PIRNR" id="PIRNR001558"/>
    </source>
</evidence>
<feature type="binding site" evidence="11">
    <location>
        <begin position="393"/>
        <end position="402"/>
    </location>
    <ligand>
        <name>ATP</name>
        <dbReference type="ChEBI" id="CHEBI:30616"/>
    </ligand>
</feature>
<evidence type="ECO:0000256" key="4">
    <source>
        <dbReference type="ARBA" id="ARBA00022598"/>
    </source>
</evidence>
<feature type="binding site" evidence="11">
    <location>
        <position position="247"/>
    </location>
    <ligand>
        <name>substrate</name>
    </ligand>
</feature>
<dbReference type="InterPro" id="IPR014049">
    <property type="entry name" value="Glutathione_synthase_N_euk"/>
</dbReference>
<dbReference type="Gene3D" id="3.30.470.20">
    <property type="entry name" value="ATP-grasp fold, B domain"/>
    <property type="match status" value="1"/>
</dbReference>
<evidence type="ECO:0000256" key="8">
    <source>
        <dbReference type="ARBA" id="ARBA00022840"/>
    </source>
</evidence>
<evidence type="ECO:0000313" key="14">
    <source>
        <dbReference type="EMBL" id="KAJ1969327.1"/>
    </source>
</evidence>
<dbReference type="SUPFAM" id="SSF52440">
    <property type="entry name" value="PreATP-grasp domain"/>
    <property type="match status" value="1"/>
</dbReference>
<keyword evidence="7 10" id="KW-0547">Nucleotide-binding</keyword>
<keyword evidence="5 10" id="KW-0317">Glutathione biosynthesis</keyword>
<comment type="cofactor">
    <cofactor evidence="10 12">
        <name>Mg(2+)</name>
        <dbReference type="ChEBI" id="CHEBI:18420"/>
    </cofactor>
    <text evidence="10 12">Binds 1 Mg(2+) ion per subunit.</text>
</comment>
<dbReference type="InterPro" id="IPR014709">
    <property type="entry name" value="Glutathione_synthase_C_euk"/>
</dbReference>
<dbReference type="EMBL" id="JANBPY010000070">
    <property type="protein sequence ID" value="KAJ1969327.1"/>
    <property type="molecule type" value="Genomic_DNA"/>
</dbReference>
<evidence type="ECO:0000256" key="11">
    <source>
        <dbReference type="PIRSR" id="PIRSR001558-1"/>
    </source>
</evidence>
<evidence type="ECO:0000256" key="12">
    <source>
        <dbReference type="PIRSR" id="PIRSR001558-2"/>
    </source>
</evidence>
<dbReference type="InterPro" id="IPR004887">
    <property type="entry name" value="GSH_synth_subst-bd"/>
</dbReference>
<feature type="binding site" evidence="11">
    <location>
        <position position="452"/>
    </location>
    <ligand>
        <name>ATP</name>
        <dbReference type="ChEBI" id="CHEBI:30616"/>
    </ligand>
</feature>
<gene>
    <name evidence="14" type="primary">GSH2</name>
    <name evidence="14" type="ORF">IWQ62_000692</name>
</gene>
<dbReference type="OrthoDB" id="2020073at2759"/>
<feature type="binding site" evidence="11">
    <location>
        <position position="335"/>
    </location>
    <ligand>
        <name>ATP</name>
        <dbReference type="ChEBI" id="CHEBI:30616"/>
    </ligand>
</feature>
<comment type="pathway">
    <text evidence="1 10">Sulfur metabolism; glutathione biosynthesis; glutathione from L-cysteine and L-glutamate: step 2/2.</text>
</comment>
<dbReference type="PIRSF" id="PIRSF001558">
    <property type="entry name" value="GSHase"/>
    <property type="match status" value="1"/>
</dbReference>
<dbReference type="AlphaFoldDB" id="A0A9W8ATX6"/>
<feature type="binding site" evidence="11">
    <location>
        <position position="477"/>
    </location>
    <ligand>
        <name>substrate</name>
    </ligand>
</feature>
<keyword evidence="9 10" id="KW-0460">Magnesium</keyword>
<accession>A0A9W8ATX6</accession>
<evidence type="ECO:0000259" key="13">
    <source>
        <dbReference type="Pfam" id="PF03199"/>
    </source>
</evidence>
<dbReference type="FunFam" id="3.30.1490.50:FF:000002">
    <property type="entry name" value="Glutathione synthetase"/>
    <property type="match status" value="1"/>
</dbReference>
<dbReference type="GO" id="GO:0000287">
    <property type="term" value="F:magnesium ion binding"/>
    <property type="evidence" value="ECO:0007669"/>
    <property type="project" value="UniProtKB-UniRule"/>
</dbReference>
<evidence type="ECO:0000256" key="1">
    <source>
        <dbReference type="ARBA" id="ARBA00004965"/>
    </source>
</evidence>
<dbReference type="NCBIfam" id="TIGR01986">
    <property type="entry name" value="glut_syn_euk"/>
    <property type="match status" value="1"/>
</dbReference>
<keyword evidence="6 10" id="KW-0479">Metal-binding</keyword>
<dbReference type="InterPro" id="IPR016185">
    <property type="entry name" value="PreATP-grasp_dom_sf"/>
</dbReference>
<comment type="similarity">
    <text evidence="2 10">Belongs to the eukaryotic GSH synthase family.</text>
</comment>
<comment type="caution">
    <text evidence="14">The sequence shown here is derived from an EMBL/GenBank/DDBJ whole genome shotgun (WGS) entry which is preliminary data.</text>
</comment>
<evidence type="ECO:0000256" key="9">
    <source>
        <dbReference type="ARBA" id="ARBA00022842"/>
    </source>
</evidence>
<feature type="domain" description="Glutathione synthase substrate-binding" evidence="13">
    <location>
        <begin position="232"/>
        <end position="332"/>
    </location>
</feature>
<dbReference type="PANTHER" id="PTHR11130">
    <property type="entry name" value="GLUTATHIONE SYNTHETASE"/>
    <property type="match status" value="1"/>
</dbReference>
<feature type="binding site" evidence="11">
    <location>
        <position position="479"/>
    </location>
    <ligand>
        <name>ATP</name>
        <dbReference type="ChEBI" id="CHEBI:30616"/>
    </ligand>
</feature>
<evidence type="ECO:0000313" key="15">
    <source>
        <dbReference type="Proteomes" id="UP001150925"/>
    </source>
</evidence>
<dbReference type="Gene3D" id="3.30.1490.50">
    <property type="match status" value="1"/>
</dbReference>
<dbReference type="FunFam" id="3.40.50.1760:FF:000001">
    <property type="entry name" value="Glutathione synthetase"/>
    <property type="match status" value="1"/>
</dbReference>
<comment type="catalytic activity">
    <reaction evidence="10">
        <text>gamma-L-glutamyl-L-cysteine + glycine + ATP = glutathione + ADP + phosphate + H(+)</text>
        <dbReference type="Rhea" id="RHEA:13557"/>
        <dbReference type="ChEBI" id="CHEBI:15378"/>
        <dbReference type="ChEBI" id="CHEBI:30616"/>
        <dbReference type="ChEBI" id="CHEBI:43474"/>
        <dbReference type="ChEBI" id="CHEBI:57305"/>
        <dbReference type="ChEBI" id="CHEBI:57925"/>
        <dbReference type="ChEBI" id="CHEBI:58173"/>
        <dbReference type="ChEBI" id="CHEBI:456216"/>
        <dbReference type="EC" id="6.3.2.3"/>
    </reaction>
</comment>
<dbReference type="GO" id="GO:0005524">
    <property type="term" value="F:ATP binding"/>
    <property type="evidence" value="ECO:0007669"/>
    <property type="project" value="UniProtKB-UniRule"/>
</dbReference>
<dbReference type="InterPro" id="IPR037013">
    <property type="entry name" value="GSH-S_sub-bd_sf"/>
</dbReference>
<dbReference type="EC" id="6.3.2.3" evidence="10"/>
<organism evidence="14 15">
    <name type="scientific">Dispira parvispora</name>
    <dbReference type="NCBI Taxonomy" id="1520584"/>
    <lineage>
        <taxon>Eukaryota</taxon>
        <taxon>Fungi</taxon>
        <taxon>Fungi incertae sedis</taxon>
        <taxon>Zoopagomycota</taxon>
        <taxon>Kickxellomycotina</taxon>
        <taxon>Dimargaritomycetes</taxon>
        <taxon>Dimargaritales</taxon>
        <taxon>Dimargaritaceae</taxon>
        <taxon>Dispira</taxon>
    </lineage>
</organism>